<dbReference type="GO" id="GO:0012505">
    <property type="term" value="C:endomembrane system"/>
    <property type="evidence" value="ECO:0007669"/>
    <property type="project" value="UniProtKB-SubCell"/>
</dbReference>
<dbReference type="SUPFAM" id="SSF47473">
    <property type="entry name" value="EF-hand"/>
    <property type="match status" value="2"/>
</dbReference>
<protein>
    <submittedName>
        <fullName evidence="10">EF-hand domain-containing protein</fullName>
    </submittedName>
</protein>
<comment type="caution">
    <text evidence="9">The sequence shown here is derived from an EMBL/GenBank/DDBJ whole genome shotgun (WGS) entry which is preliminary data.</text>
</comment>
<reference evidence="9" key="1">
    <citation type="submission" date="2022-10" db="EMBL/GenBank/DDBJ databases">
        <authorList>
            <person name="Chen Y."/>
            <person name="Dougan E. K."/>
            <person name="Chan C."/>
            <person name="Rhodes N."/>
            <person name="Thang M."/>
        </authorList>
    </citation>
    <scope>NUCLEOTIDE SEQUENCE</scope>
</reference>
<sequence length="286" mass="31777">MFTRPFNANTMLWLAGKYARQGGGQIRLQEFCEMLQYLESVKNIFTQIDTDRTGDISVSELSRALKLSGFNVAGWPDGGGDALSLAVAEKIGRAYDADGNGVLTFDEFVQLRLEWDSYLDNWSATVAPDANAISPQQLLTILEAIKSSLESLHELAINPMVSGLPGFSAASFLGPMFYNSMFKVPRPFLHSTAELLIRKYAGGSSLLTFEQFCLLMEFLKEQKKKFTAVDQDRSGHINLQELGQAFAQSGMPLPQLLVVARRYDQDQSGTLEFDEFLQMMTELSPA</sequence>
<keyword evidence="3" id="KW-0963">Cytoplasm</keyword>
<evidence type="ECO:0000256" key="4">
    <source>
        <dbReference type="ARBA" id="ARBA00022723"/>
    </source>
</evidence>
<comment type="subcellular location">
    <subcellularLocation>
        <location evidence="2">Cytoplasm</location>
    </subcellularLocation>
    <subcellularLocation>
        <location evidence="1">Endomembrane system</location>
    </subcellularLocation>
</comment>
<dbReference type="PANTHER" id="PTHR46735:SF3">
    <property type="entry name" value="CALPAIN SMALL SUBUNIT 1-RELATED"/>
    <property type="match status" value="1"/>
</dbReference>
<dbReference type="SMART" id="SM00054">
    <property type="entry name" value="EFh"/>
    <property type="match status" value="4"/>
</dbReference>
<dbReference type="EMBL" id="CAMXCT020002103">
    <property type="protein sequence ID" value="CAL1149033.1"/>
    <property type="molecule type" value="Genomic_DNA"/>
</dbReference>
<evidence type="ECO:0000256" key="2">
    <source>
        <dbReference type="ARBA" id="ARBA00004496"/>
    </source>
</evidence>
<evidence type="ECO:0000256" key="1">
    <source>
        <dbReference type="ARBA" id="ARBA00004308"/>
    </source>
</evidence>
<evidence type="ECO:0000256" key="3">
    <source>
        <dbReference type="ARBA" id="ARBA00022490"/>
    </source>
</evidence>
<dbReference type="Gene3D" id="1.10.238.10">
    <property type="entry name" value="EF-hand"/>
    <property type="match status" value="2"/>
</dbReference>
<gene>
    <name evidence="9" type="ORF">C1SCF055_LOCUS22191</name>
</gene>
<name>A0A9P1G0R5_9DINO</name>
<dbReference type="Pfam" id="PF13499">
    <property type="entry name" value="EF-hand_7"/>
    <property type="match status" value="2"/>
</dbReference>
<dbReference type="EMBL" id="CAMXCT010002103">
    <property type="protein sequence ID" value="CAI3995658.1"/>
    <property type="molecule type" value="Genomic_DNA"/>
</dbReference>
<dbReference type="OrthoDB" id="438041at2759"/>
<evidence type="ECO:0000256" key="6">
    <source>
        <dbReference type="ARBA" id="ARBA00022837"/>
    </source>
</evidence>
<evidence type="ECO:0000313" key="10">
    <source>
        <dbReference type="EMBL" id="CAL4782970.1"/>
    </source>
</evidence>
<evidence type="ECO:0000313" key="9">
    <source>
        <dbReference type="EMBL" id="CAI3995658.1"/>
    </source>
</evidence>
<organism evidence="9">
    <name type="scientific">Cladocopium goreaui</name>
    <dbReference type="NCBI Taxonomy" id="2562237"/>
    <lineage>
        <taxon>Eukaryota</taxon>
        <taxon>Sar</taxon>
        <taxon>Alveolata</taxon>
        <taxon>Dinophyceae</taxon>
        <taxon>Suessiales</taxon>
        <taxon>Symbiodiniaceae</taxon>
        <taxon>Cladocopium</taxon>
    </lineage>
</organism>
<keyword evidence="11" id="KW-1185">Reference proteome</keyword>
<dbReference type="InterPro" id="IPR018247">
    <property type="entry name" value="EF_Hand_1_Ca_BS"/>
</dbReference>
<keyword evidence="7" id="KW-0472">Membrane</keyword>
<evidence type="ECO:0000256" key="5">
    <source>
        <dbReference type="ARBA" id="ARBA00022737"/>
    </source>
</evidence>
<dbReference type="AlphaFoldDB" id="A0A9P1G0R5"/>
<reference evidence="10 11" key="2">
    <citation type="submission" date="2024-05" db="EMBL/GenBank/DDBJ databases">
        <authorList>
            <person name="Chen Y."/>
            <person name="Shah S."/>
            <person name="Dougan E. K."/>
            <person name="Thang M."/>
            <person name="Chan C."/>
        </authorList>
    </citation>
    <scope>NUCLEOTIDE SEQUENCE [LARGE SCALE GENOMIC DNA]</scope>
</reference>
<keyword evidence="5" id="KW-0677">Repeat</keyword>
<evidence type="ECO:0000259" key="8">
    <source>
        <dbReference type="PROSITE" id="PS50222"/>
    </source>
</evidence>
<dbReference type="Proteomes" id="UP001152797">
    <property type="component" value="Unassembled WGS sequence"/>
</dbReference>
<feature type="domain" description="EF-hand" evidence="8">
    <location>
        <begin position="36"/>
        <end position="71"/>
    </location>
</feature>
<accession>A0A9P1G0R5</accession>
<dbReference type="PROSITE" id="PS50222">
    <property type="entry name" value="EF_HAND_2"/>
    <property type="match status" value="3"/>
</dbReference>
<feature type="domain" description="EF-hand" evidence="8">
    <location>
        <begin position="251"/>
        <end position="286"/>
    </location>
</feature>
<proteinExistence type="predicted"/>
<keyword evidence="4" id="KW-0479">Metal-binding</keyword>
<dbReference type="EMBL" id="CAMXCT030002103">
    <property type="protein sequence ID" value="CAL4782970.1"/>
    <property type="molecule type" value="Genomic_DNA"/>
</dbReference>
<dbReference type="InterPro" id="IPR011992">
    <property type="entry name" value="EF-hand-dom_pair"/>
</dbReference>
<dbReference type="PROSITE" id="PS00018">
    <property type="entry name" value="EF_HAND_1"/>
    <property type="match status" value="3"/>
</dbReference>
<dbReference type="InterPro" id="IPR002048">
    <property type="entry name" value="EF_hand_dom"/>
</dbReference>
<evidence type="ECO:0000313" key="11">
    <source>
        <dbReference type="Proteomes" id="UP001152797"/>
    </source>
</evidence>
<dbReference type="GO" id="GO:0005737">
    <property type="term" value="C:cytoplasm"/>
    <property type="evidence" value="ECO:0007669"/>
    <property type="project" value="UniProtKB-SubCell"/>
</dbReference>
<dbReference type="PANTHER" id="PTHR46735">
    <property type="entry name" value="CALPAIN, SMALL SUBUNIT 1 A-RELATED"/>
    <property type="match status" value="1"/>
</dbReference>
<dbReference type="GO" id="GO:0005509">
    <property type="term" value="F:calcium ion binding"/>
    <property type="evidence" value="ECO:0007669"/>
    <property type="project" value="InterPro"/>
</dbReference>
<feature type="domain" description="EF-hand" evidence="8">
    <location>
        <begin position="83"/>
        <end position="118"/>
    </location>
</feature>
<evidence type="ECO:0000256" key="7">
    <source>
        <dbReference type="ARBA" id="ARBA00023136"/>
    </source>
</evidence>
<keyword evidence="6" id="KW-0106">Calcium</keyword>